<dbReference type="EMBL" id="CP000747">
    <property type="protein sequence ID" value="ACG76489.1"/>
    <property type="molecule type" value="Genomic_DNA"/>
</dbReference>
<protein>
    <recommendedName>
        <fullName evidence="4">VanZ-like domain-containing protein</fullName>
    </recommendedName>
</protein>
<dbReference type="RefSeq" id="WP_012520637.1">
    <property type="nucleotide sequence ID" value="NC_011144.1"/>
</dbReference>
<gene>
    <name evidence="2" type="ordered locus">PHZ_c0075</name>
</gene>
<sequence length="125" mass="13120">MRPDRLPLAVRLAAYAAATAVVLYICLAPTDALPDVALDVWDKAEHALTWAGLVLLGLAFWPRRLLAVSAFALVLGAAIEALQAGMGAGRQGDPLDFLADAVGVAAVVAAATLLRRRRGRARDHA</sequence>
<feature type="transmembrane region" description="Helical" evidence="1">
    <location>
        <begin position="44"/>
        <end position="61"/>
    </location>
</feature>
<feature type="transmembrane region" description="Helical" evidence="1">
    <location>
        <begin position="12"/>
        <end position="32"/>
    </location>
</feature>
<name>B4RBM9_PHEZH</name>
<feature type="transmembrane region" description="Helical" evidence="1">
    <location>
        <begin position="66"/>
        <end position="85"/>
    </location>
</feature>
<keyword evidence="3" id="KW-1185">Reference proteome</keyword>
<proteinExistence type="predicted"/>
<feature type="transmembrane region" description="Helical" evidence="1">
    <location>
        <begin position="97"/>
        <end position="114"/>
    </location>
</feature>
<accession>B4RBM9</accession>
<evidence type="ECO:0008006" key="4">
    <source>
        <dbReference type="Google" id="ProtNLM"/>
    </source>
</evidence>
<organism evidence="2 3">
    <name type="scientific">Phenylobacterium zucineum (strain HLK1)</name>
    <dbReference type="NCBI Taxonomy" id="450851"/>
    <lineage>
        <taxon>Bacteria</taxon>
        <taxon>Pseudomonadati</taxon>
        <taxon>Pseudomonadota</taxon>
        <taxon>Alphaproteobacteria</taxon>
        <taxon>Caulobacterales</taxon>
        <taxon>Caulobacteraceae</taxon>
        <taxon>Phenylobacterium</taxon>
    </lineage>
</organism>
<dbReference type="AlphaFoldDB" id="B4RBM9"/>
<dbReference type="Proteomes" id="UP000001868">
    <property type="component" value="Chromosome"/>
</dbReference>
<dbReference type="HOGENOM" id="CLU_096028_2_2_5"/>
<reference evidence="2 3" key="1">
    <citation type="journal article" date="2008" name="BMC Genomics">
        <title>Complete genome of Phenylobacterium zucineum - a novel facultative intracellular bacterium isolated from human erythroleukemia cell line K562.</title>
        <authorList>
            <person name="Luo Y."/>
            <person name="Xu X."/>
            <person name="Ding Z."/>
            <person name="Liu Z."/>
            <person name="Zhang B."/>
            <person name="Yan Z."/>
            <person name="Sun J."/>
            <person name="Hu S."/>
            <person name="Hu X."/>
        </authorList>
    </citation>
    <scope>NUCLEOTIDE SEQUENCE [LARGE SCALE GENOMIC DNA]</scope>
    <source>
        <strain evidence="2 3">HLK1</strain>
    </source>
</reference>
<evidence type="ECO:0000313" key="3">
    <source>
        <dbReference type="Proteomes" id="UP000001868"/>
    </source>
</evidence>
<keyword evidence="1" id="KW-0472">Membrane</keyword>
<keyword evidence="1" id="KW-1133">Transmembrane helix</keyword>
<evidence type="ECO:0000313" key="2">
    <source>
        <dbReference type="EMBL" id="ACG76489.1"/>
    </source>
</evidence>
<dbReference type="KEGG" id="pzu:PHZ_c0075"/>
<evidence type="ECO:0000256" key="1">
    <source>
        <dbReference type="SAM" id="Phobius"/>
    </source>
</evidence>
<keyword evidence="1" id="KW-0812">Transmembrane</keyword>
<dbReference type="STRING" id="450851.PHZ_c0075"/>